<dbReference type="InterPro" id="IPR045008">
    <property type="entry name" value="ACX4-like"/>
</dbReference>
<dbReference type="GO" id="GO:0050660">
    <property type="term" value="F:flavin adenine dinucleotide binding"/>
    <property type="evidence" value="ECO:0007669"/>
    <property type="project" value="InterPro"/>
</dbReference>
<dbReference type="InterPro" id="IPR046373">
    <property type="entry name" value="Acyl-CoA_Oxase/DH_mid-dom_sf"/>
</dbReference>
<feature type="domain" description="Acyl-CoA dehydrogenase/oxidase C-terminal" evidence="6">
    <location>
        <begin position="213"/>
        <end position="354"/>
    </location>
</feature>
<keyword evidence="4 5" id="KW-0274">FAD</keyword>
<dbReference type="AlphaFoldDB" id="A0A5C7HQQ7"/>
<keyword evidence="3 5" id="KW-0285">Flavoprotein</keyword>
<evidence type="ECO:0000259" key="8">
    <source>
        <dbReference type="Pfam" id="PF02771"/>
    </source>
</evidence>
<accession>A0A5C7HQQ7</accession>
<evidence type="ECO:0000256" key="2">
    <source>
        <dbReference type="ARBA" id="ARBA00009347"/>
    </source>
</evidence>
<evidence type="ECO:0008006" key="11">
    <source>
        <dbReference type="Google" id="ProtNLM"/>
    </source>
</evidence>
<dbReference type="FunFam" id="1.20.140.10:FF:000021">
    <property type="entry name" value="Acyl-coenzyme A oxidase 4, peroxisomal"/>
    <property type="match status" value="1"/>
</dbReference>
<feature type="domain" description="Acyl-CoA oxidase/dehydrogenase middle" evidence="7">
    <location>
        <begin position="127"/>
        <end position="196"/>
    </location>
</feature>
<evidence type="ECO:0000313" key="10">
    <source>
        <dbReference type="Proteomes" id="UP000323000"/>
    </source>
</evidence>
<comment type="caution">
    <text evidence="9">The sequence shown here is derived from an EMBL/GenBank/DDBJ whole genome shotgun (WGS) entry which is preliminary data.</text>
</comment>
<reference evidence="10" key="1">
    <citation type="journal article" date="2019" name="Gigascience">
        <title>De novo genome assembly of the endangered Acer yangbiense, a plant species with extremely small populations endemic to Yunnan Province, China.</title>
        <authorList>
            <person name="Yang J."/>
            <person name="Wariss H.M."/>
            <person name="Tao L."/>
            <person name="Zhang R."/>
            <person name="Yun Q."/>
            <person name="Hollingsworth P."/>
            <person name="Dao Z."/>
            <person name="Luo G."/>
            <person name="Guo H."/>
            <person name="Ma Y."/>
            <person name="Sun W."/>
        </authorList>
    </citation>
    <scope>NUCLEOTIDE SEQUENCE [LARGE SCALE GENOMIC DNA]</scope>
    <source>
        <strain evidence="10">cv. Malutang</strain>
    </source>
</reference>
<dbReference type="SUPFAM" id="SSF47203">
    <property type="entry name" value="Acyl-CoA dehydrogenase C-terminal domain-like"/>
    <property type="match status" value="1"/>
</dbReference>
<evidence type="ECO:0000256" key="5">
    <source>
        <dbReference type="RuleBase" id="RU362125"/>
    </source>
</evidence>
<dbReference type="Gene3D" id="2.40.110.10">
    <property type="entry name" value="Butyryl-CoA Dehydrogenase, subunit A, domain 2"/>
    <property type="match status" value="1"/>
</dbReference>
<dbReference type="GO" id="GO:0006635">
    <property type="term" value="P:fatty acid beta-oxidation"/>
    <property type="evidence" value="ECO:0007669"/>
    <property type="project" value="InterPro"/>
</dbReference>
<proteinExistence type="inferred from homology"/>
<dbReference type="Pfam" id="PF02771">
    <property type="entry name" value="Acyl-CoA_dh_N"/>
    <property type="match status" value="1"/>
</dbReference>
<feature type="domain" description="Acyl-CoA dehydrogenase/oxidase N-terminal" evidence="8">
    <location>
        <begin position="33"/>
        <end position="118"/>
    </location>
</feature>
<dbReference type="SUPFAM" id="SSF56645">
    <property type="entry name" value="Acyl-CoA dehydrogenase NM domain-like"/>
    <property type="match status" value="1"/>
</dbReference>
<dbReference type="EMBL" id="VAHF01000007">
    <property type="protein sequence ID" value="TXG59184.1"/>
    <property type="molecule type" value="Genomic_DNA"/>
</dbReference>
<dbReference type="OrthoDB" id="435240at2759"/>
<dbReference type="InterPro" id="IPR037069">
    <property type="entry name" value="AcylCoA_DH/ox_N_sf"/>
</dbReference>
<comment type="similarity">
    <text evidence="2 5">Belongs to the acyl-CoA dehydrogenase family.</text>
</comment>
<dbReference type="InterPro" id="IPR006091">
    <property type="entry name" value="Acyl-CoA_Oxase/DH_mid-dom"/>
</dbReference>
<dbReference type="FunFam" id="2.40.110.10:FF:000013">
    <property type="entry name" value="Acyl-coenzyme A oxidase 4 peroxisomal"/>
    <property type="match status" value="1"/>
</dbReference>
<dbReference type="Proteomes" id="UP000323000">
    <property type="component" value="Chromosome 7"/>
</dbReference>
<keyword evidence="5" id="KW-0560">Oxidoreductase</keyword>
<dbReference type="PROSITE" id="PS00073">
    <property type="entry name" value="ACYL_COA_DH_2"/>
    <property type="match status" value="1"/>
</dbReference>
<dbReference type="Pfam" id="PF02770">
    <property type="entry name" value="Acyl-CoA_dh_M"/>
    <property type="match status" value="1"/>
</dbReference>
<dbReference type="InterPro" id="IPR006089">
    <property type="entry name" value="Acyl-CoA_DH_CS"/>
</dbReference>
<keyword evidence="10" id="KW-1185">Reference proteome</keyword>
<organism evidence="9 10">
    <name type="scientific">Acer yangbiense</name>
    <dbReference type="NCBI Taxonomy" id="1000413"/>
    <lineage>
        <taxon>Eukaryota</taxon>
        <taxon>Viridiplantae</taxon>
        <taxon>Streptophyta</taxon>
        <taxon>Embryophyta</taxon>
        <taxon>Tracheophyta</taxon>
        <taxon>Spermatophyta</taxon>
        <taxon>Magnoliopsida</taxon>
        <taxon>eudicotyledons</taxon>
        <taxon>Gunneridae</taxon>
        <taxon>Pentapetalae</taxon>
        <taxon>rosids</taxon>
        <taxon>malvids</taxon>
        <taxon>Sapindales</taxon>
        <taxon>Sapindaceae</taxon>
        <taxon>Hippocastanoideae</taxon>
        <taxon>Acereae</taxon>
        <taxon>Acer</taxon>
    </lineage>
</organism>
<dbReference type="InterPro" id="IPR036250">
    <property type="entry name" value="AcylCo_DH-like_C"/>
</dbReference>
<name>A0A5C7HQQ7_9ROSI</name>
<dbReference type="InterPro" id="IPR009075">
    <property type="entry name" value="AcylCo_DH/oxidase_C"/>
</dbReference>
<comment type="cofactor">
    <cofactor evidence="1 5">
        <name>FAD</name>
        <dbReference type="ChEBI" id="CHEBI:57692"/>
    </cofactor>
</comment>
<evidence type="ECO:0000256" key="4">
    <source>
        <dbReference type="ARBA" id="ARBA00022827"/>
    </source>
</evidence>
<dbReference type="GO" id="GO:0005777">
    <property type="term" value="C:peroxisome"/>
    <property type="evidence" value="ECO:0007669"/>
    <property type="project" value="TreeGrafter"/>
</dbReference>
<evidence type="ECO:0000259" key="6">
    <source>
        <dbReference type="Pfam" id="PF00441"/>
    </source>
</evidence>
<gene>
    <name evidence="9" type="ORF">EZV62_017013</name>
</gene>
<dbReference type="PANTHER" id="PTHR43188:SF1">
    <property type="entry name" value="ACYL-COA DEHYDROGENASE"/>
    <property type="match status" value="1"/>
</dbReference>
<dbReference type="Gene3D" id="1.10.540.10">
    <property type="entry name" value="Acyl-CoA dehydrogenase/oxidase, N-terminal domain"/>
    <property type="match status" value="1"/>
</dbReference>
<dbReference type="GO" id="GO:0003995">
    <property type="term" value="F:acyl-CoA dehydrogenase activity"/>
    <property type="evidence" value="ECO:0007669"/>
    <property type="project" value="InterPro"/>
</dbReference>
<dbReference type="InterPro" id="IPR013786">
    <property type="entry name" value="AcylCoA_DH/ox_N"/>
</dbReference>
<evidence type="ECO:0000256" key="3">
    <source>
        <dbReference type="ARBA" id="ARBA00022630"/>
    </source>
</evidence>
<protein>
    <recommendedName>
        <fullName evidence="11">Acyl-CoA dehydrogenase/oxidase C-terminal domain-containing protein</fullName>
    </recommendedName>
</protein>
<dbReference type="PANTHER" id="PTHR43188">
    <property type="entry name" value="ACYL-COENZYME A OXIDASE"/>
    <property type="match status" value="1"/>
</dbReference>
<evidence type="ECO:0000259" key="7">
    <source>
        <dbReference type="Pfam" id="PF02770"/>
    </source>
</evidence>
<dbReference type="Pfam" id="PF00441">
    <property type="entry name" value="Acyl-CoA_dh_1"/>
    <property type="match status" value="1"/>
</dbReference>
<sequence length="372" mass="41270">MTVLSSLRQGIDLMYCNCMLTKKEIIRIFFLFQYWEKAEFPFHVVLKFAALHIAGGTIKGYGCPGHSVTASAIAVAEVARVDASCCTFFSVHSCLAMLTIALCGSEAQKQKYLPSMARLNTVDCWVEGGWILEGQKRRIGNSTFVDVLIIFARNTTTNQINGYIVKKNSPGLIATKIENKIGLRIVQNGDILLKKVFVLDEDRLTGVNSFQDTNKVLAVSRIMVARQPISMSMGVYDMCHMYLKERKQFGAPLAAFQLNQQKLDQMLGNVQAMTLVGWRLCKLYDKGNMTHGQASLAKAWISSKARETISLGRELLGGNGVLADFLVAKAFCDLEPIYTYKGTYDINTLVTGREITGIASFKLAFSAQHSRL</sequence>
<evidence type="ECO:0000256" key="1">
    <source>
        <dbReference type="ARBA" id="ARBA00001974"/>
    </source>
</evidence>
<dbReference type="Gene3D" id="1.20.140.10">
    <property type="entry name" value="Butyryl-CoA Dehydrogenase, subunit A, domain 3"/>
    <property type="match status" value="1"/>
</dbReference>
<evidence type="ECO:0000313" key="9">
    <source>
        <dbReference type="EMBL" id="TXG59184.1"/>
    </source>
</evidence>
<dbReference type="InterPro" id="IPR009100">
    <property type="entry name" value="AcylCoA_DH/oxidase_NM_dom_sf"/>
</dbReference>